<proteinExistence type="predicted"/>
<gene>
    <name evidence="1" type="ORF">CYMTET_41593</name>
</gene>
<dbReference type="AlphaFoldDB" id="A0AAE0C5S0"/>
<dbReference type="EMBL" id="LGRX02027665">
    <property type="protein sequence ID" value="KAK3248966.1"/>
    <property type="molecule type" value="Genomic_DNA"/>
</dbReference>
<keyword evidence="2" id="KW-1185">Reference proteome</keyword>
<name>A0AAE0C5S0_9CHLO</name>
<evidence type="ECO:0000313" key="1">
    <source>
        <dbReference type="EMBL" id="KAK3248966.1"/>
    </source>
</evidence>
<dbReference type="Proteomes" id="UP001190700">
    <property type="component" value="Unassembled WGS sequence"/>
</dbReference>
<protein>
    <submittedName>
        <fullName evidence="1">Uncharacterized protein</fullName>
    </submittedName>
</protein>
<reference evidence="1 2" key="1">
    <citation type="journal article" date="2015" name="Genome Biol. Evol.">
        <title>Comparative Genomics of a Bacterivorous Green Alga Reveals Evolutionary Causalities and Consequences of Phago-Mixotrophic Mode of Nutrition.</title>
        <authorList>
            <person name="Burns J.A."/>
            <person name="Paasch A."/>
            <person name="Narechania A."/>
            <person name="Kim E."/>
        </authorList>
    </citation>
    <scope>NUCLEOTIDE SEQUENCE [LARGE SCALE GENOMIC DNA]</scope>
    <source>
        <strain evidence="1 2">PLY_AMNH</strain>
    </source>
</reference>
<sequence>MLELPLVPPVDHPMCNGNMLEPAAECHCGPPHVHEICWSRRRGRLWATPCARNTMLEPAAEAVVGHPMCTEYAGACRREAAVGQIPCARNMLELRSGSQLELSQAPMKLQGLKLTRDTSNVG</sequence>
<comment type="caution">
    <text evidence="1">The sequence shown here is derived from an EMBL/GenBank/DDBJ whole genome shotgun (WGS) entry which is preliminary data.</text>
</comment>
<evidence type="ECO:0000313" key="2">
    <source>
        <dbReference type="Proteomes" id="UP001190700"/>
    </source>
</evidence>
<accession>A0AAE0C5S0</accession>
<organism evidence="1 2">
    <name type="scientific">Cymbomonas tetramitiformis</name>
    <dbReference type="NCBI Taxonomy" id="36881"/>
    <lineage>
        <taxon>Eukaryota</taxon>
        <taxon>Viridiplantae</taxon>
        <taxon>Chlorophyta</taxon>
        <taxon>Pyramimonadophyceae</taxon>
        <taxon>Pyramimonadales</taxon>
        <taxon>Pyramimonadaceae</taxon>
        <taxon>Cymbomonas</taxon>
    </lineage>
</organism>